<gene>
    <name evidence="8" type="ORF">ASZ90_004629</name>
</gene>
<evidence type="ECO:0000256" key="3">
    <source>
        <dbReference type="ARBA" id="ARBA00023277"/>
    </source>
</evidence>
<evidence type="ECO:0000313" key="8">
    <source>
        <dbReference type="EMBL" id="KUG25543.1"/>
    </source>
</evidence>
<dbReference type="AlphaFoldDB" id="A0A0W8FX85"/>
<proteinExistence type="inferred from homology"/>
<dbReference type="EMBL" id="LNQE01000656">
    <property type="protein sequence ID" value="KUG25543.1"/>
    <property type="molecule type" value="Genomic_DNA"/>
</dbReference>
<keyword evidence="2" id="KW-0378">Hydrolase</keyword>
<keyword evidence="4" id="KW-0326">Glycosidase</keyword>
<dbReference type="GO" id="GO:0000272">
    <property type="term" value="P:polysaccharide catabolic process"/>
    <property type="evidence" value="ECO:0007669"/>
    <property type="project" value="UniProtKB-KW"/>
</dbReference>
<sequence>MNFRSTTILFFLFFVFYSLSCFTQPLNFQRTTLDVSVIHDLSLGSNNQINVVTKNAGIVYATTDRGASWIAHDNLSNWGRFTFNLISSYNDNIIVGFSEYILFSNNNATTWSIKNSLELLDVAISNNNSFFYAILNVHAYQPRLSIFRSTDGGGTWQDINNFYKSLSGFAITKSENIFALVHKQFNSPSPPPNYDIIIRSKDNGDTWEEVFSFEVNKNDFYPERLTSIGAISDNVILSGSNKGLYRSVDGGDNWQKVDSLTMHYNLKDFVSDTLGNVYAYNSYGLFRSTNNGAEWEKVNFVYSIRCLTADIEGYLFVGTASNGVYTNAPIGTTHYNPEDTTDLPKEFSFSLNQNYPNPFNPSTTIEYSIKNKNVVLLELFDALGRRVSTLFNKEHDPGEYSFVLDASNLSSGVYFYRLTADSFIKTKKLVLIR</sequence>
<evidence type="ECO:0000259" key="7">
    <source>
        <dbReference type="Pfam" id="PF18962"/>
    </source>
</evidence>
<accession>A0A0W8FX85</accession>
<dbReference type="GO" id="GO:0016798">
    <property type="term" value="F:hydrolase activity, acting on glycosyl bonds"/>
    <property type="evidence" value="ECO:0007669"/>
    <property type="project" value="UniProtKB-KW"/>
</dbReference>
<comment type="caution">
    <text evidence="8">The sequence shown here is derived from an EMBL/GenBank/DDBJ whole genome shotgun (WGS) entry which is preliminary data.</text>
</comment>
<keyword evidence="3" id="KW-0119">Carbohydrate metabolism</keyword>
<evidence type="ECO:0000256" key="6">
    <source>
        <dbReference type="ARBA" id="ARBA00037986"/>
    </source>
</evidence>
<feature type="domain" description="Secretion system C-terminal sorting" evidence="7">
    <location>
        <begin position="355"/>
        <end position="430"/>
    </location>
</feature>
<keyword evidence="5" id="KW-0624">Polysaccharide degradation</keyword>
<reference evidence="8" key="1">
    <citation type="journal article" date="2015" name="Proc. Natl. Acad. Sci. U.S.A.">
        <title>Networks of energetic and metabolic interactions define dynamics in microbial communities.</title>
        <authorList>
            <person name="Embree M."/>
            <person name="Liu J.K."/>
            <person name="Al-Bassam M.M."/>
            <person name="Zengler K."/>
        </authorList>
    </citation>
    <scope>NUCLEOTIDE SEQUENCE</scope>
</reference>
<organism evidence="8">
    <name type="scientific">hydrocarbon metagenome</name>
    <dbReference type="NCBI Taxonomy" id="938273"/>
    <lineage>
        <taxon>unclassified sequences</taxon>
        <taxon>metagenomes</taxon>
        <taxon>ecological metagenomes</taxon>
    </lineage>
</organism>
<name>A0A0W8FX85_9ZZZZ</name>
<dbReference type="InterPro" id="IPR026444">
    <property type="entry name" value="Secre_tail"/>
</dbReference>
<dbReference type="Gene3D" id="2.130.10.10">
    <property type="entry name" value="YVTN repeat-like/Quinoprotein amine dehydrogenase"/>
    <property type="match status" value="2"/>
</dbReference>
<evidence type="ECO:0000256" key="1">
    <source>
        <dbReference type="ARBA" id="ARBA00022729"/>
    </source>
</evidence>
<dbReference type="InterPro" id="IPR052025">
    <property type="entry name" value="Xyloglucanase_GH74"/>
</dbReference>
<dbReference type="CDD" id="cd15482">
    <property type="entry name" value="Sialidase_non-viral"/>
    <property type="match status" value="1"/>
</dbReference>
<dbReference type="InterPro" id="IPR015943">
    <property type="entry name" value="WD40/YVTN_repeat-like_dom_sf"/>
</dbReference>
<dbReference type="SUPFAM" id="SSF50939">
    <property type="entry name" value="Sialidases"/>
    <property type="match status" value="1"/>
</dbReference>
<dbReference type="Gene3D" id="2.60.40.4070">
    <property type="match status" value="1"/>
</dbReference>
<dbReference type="Pfam" id="PF18962">
    <property type="entry name" value="Por_Secre_tail"/>
    <property type="match status" value="1"/>
</dbReference>
<dbReference type="InterPro" id="IPR036278">
    <property type="entry name" value="Sialidase_sf"/>
</dbReference>
<comment type="similarity">
    <text evidence="6">Belongs to the glycosyl hydrolase 74 family.</text>
</comment>
<keyword evidence="1" id="KW-0732">Signal</keyword>
<dbReference type="PANTHER" id="PTHR43739">
    <property type="entry name" value="XYLOGLUCANASE (EUROFUNG)"/>
    <property type="match status" value="1"/>
</dbReference>
<evidence type="ECO:0000256" key="5">
    <source>
        <dbReference type="ARBA" id="ARBA00023326"/>
    </source>
</evidence>
<evidence type="ECO:0000256" key="2">
    <source>
        <dbReference type="ARBA" id="ARBA00022801"/>
    </source>
</evidence>
<dbReference type="NCBIfam" id="TIGR04183">
    <property type="entry name" value="Por_Secre_tail"/>
    <property type="match status" value="1"/>
</dbReference>
<dbReference type="PANTHER" id="PTHR43739:SF2">
    <property type="entry name" value="OLIGOXYLOGLUCAN-REDUCING END-SPECIFIC XYLOGLUCANASE-RELATED"/>
    <property type="match status" value="1"/>
</dbReference>
<evidence type="ECO:0000256" key="4">
    <source>
        <dbReference type="ARBA" id="ARBA00023295"/>
    </source>
</evidence>
<protein>
    <recommendedName>
        <fullName evidence="7">Secretion system C-terminal sorting domain-containing protein</fullName>
    </recommendedName>
</protein>
<dbReference type="GO" id="GO:0010411">
    <property type="term" value="P:xyloglucan metabolic process"/>
    <property type="evidence" value="ECO:0007669"/>
    <property type="project" value="TreeGrafter"/>
</dbReference>